<evidence type="ECO:0000313" key="1">
    <source>
        <dbReference type="EMBL" id="KVP84758.1"/>
    </source>
</evidence>
<proteinExistence type="predicted"/>
<dbReference type="EMBL" id="LPBJ01000120">
    <property type="protein sequence ID" value="KVP84758.1"/>
    <property type="molecule type" value="Genomic_DNA"/>
</dbReference>
<dbReference type="AlphaFoldDB" id="A0AAW3MI06"/>
<accession>A0AAW3MI06</accession>
<evidence type="ECO:0000313" key="2">
    <source>
        <dbReference type="Proteomes" id="UP000056453"/>
    </source>
</evidence>
<keyword evidence="2" id="KW-1185">Reference proteome</keyword>
<comment type="caution">
    <text evidence="1">The sequence shown here is derived from an EMBL/GenBank/DDBJ whole genome shotgun (WGS) entry which is preliminary data.</text>
</comment>
<reference evidence="1 2" key="1">
    <citation type="submission" date="2015-11" db="EMBL/GenBank/DDBJ databases">
        <title>Expanding the genomic diversity of Burkholderia species for the development of highly accurate diagnostics.</title>
        <authorList>
            <person name="Sahl J."/>
            <person name="Keim P."/>
            <person name="Wagner D."/>
        </authorList>
    </citation>
    <scope>NUCLEOTIDE SEQUENCE [LARGE SCALE GENOMIC DNA]</scope>
    <source>
        <strain evidence="1 2">MSMB1808WGS</strain>
    </source>
</reference>
<gene>
    <name evidence="1" type="ORF">WJ96_24985</name>
</gene>
<sequence>MVGGKCSQFPRQACGIREGILDWDEPLQYSVIAGSTIRAYGLKFISQFLPRWPLDPRAPSHYTRGGFYSLLQYVKDSHKRTFLGDRGALATIGS</sequence>
<name>A0AAW3MI06_9BURK</name>
<dbReference type="Proteomes" id="UP000056453">
    <property type="component" value="Unassembled WGS sequence"/>
</dbReference>
<organism evidence="1 2">
    <name type="scientific">Burkholderia ubonensis</name>
    <dbReference type="NCBI Taxonomy" id="101571"/>
    <lineage>
        <taxon>Bacteria</taxon>
        <taxon>Pseudomonadati</taxon>
        <taxon>Pseudomonadota</taxon>
        <taxon>Betaproteobacteria</taxon>
        <taxon>Burkholderiales</taxon>
        <taxon>Burkholderiaceae</taxon>
        <taxon>Burkholderia</taxon>
        <taxon>Burkholderia cepacia complex</taxon>
    </lineage>
</organism>
<protein>
    <submittedName>
        <fullName evidence="1">Uncharacterized protein</fullName>
    </submittedName>
</protein>